<accession>A0A6F8VDQ9</accession>
<keyword evidence="2" id="KW-1185">Reference proteome</keyword>
<dbReference type="InterPro" id="IPR023534">
    <property type="entry name" value="Rof/RNase_P-like"/>
</dbReference>
<evidence type="ECO:0000313" key="2">
    <source>
        <dbReference type="Proteomes" id="UP000502260"/>
    </source>
</evidence>
<name>A0A6F8VDQ9_9PROT</name>
<protein>
    <recommendedName>
        <fullName evidence="3">Transcriptional antiterminator, Rof</fullName>
    </recommendedName>
</protein>
<dbReference type="InterPro" id="IPR038626">
    <property type="entry name" value="Rof-like_sf"/>
</dbReference>
<evidence type="ECO:0008006" key="3">
    <source>
        <dbReference type="Google" id="ProtNLM"/>
    </source>
</evidence>
<dbReference type="SUPFAM" id="SSF101744">
    <property type="entry name" value="Rof/RNase P subunit-like"/>
    <property type="match status" value="1"/>
</dbReference>
<dbReference type="Proteomes" id="UP000502260">
    <property type="component" value="Chromosome"/>
</dbReference>
<proteinExistence type="predicted"/>
<dbReference type="KEGG" id="slac:SKTS_19780"/>
<reference evidence="2" key="1">
    <citation type="submission" date="2020-03" db="EMBL/GenBank/DDBJ databases">
        <title>Complete genome sequence of sulfur-oxidizing bacterium skT11.</title>
        <authorList>
            <person name="Kanda M."/>
            <person name="Kojima H."/>
            <person name="Fukui M."/>
        </authorList>
    </citation>
    <scope>NUCLEOTIDE SEQUENCE [LARGE SCALE GENOMIC DNA]</scope>
    <source>
        <strain evidence="2">skT11</strain>
    </source>
</reference>
<dbReference type="Gene3D" id="2.30.30.400">
    <property type="entry name" value="Rof-like"/>
    <property type="match status" value="1"/>
</dbReference>
<evidence type="ECO:0000313" key="1">
    <source>
        <dbReference type="EMBL" id="BCB27092.1"/>
    </source>
</evidence>
<sequence>MVEYQPISCAQHERLEFSVLRKIPLLLEYREGAEKFRHTVLPLDVATRNGAEWLKFKKLDDEAVAEIRLDSIISFAEARRS</sequence>
<organism evidence="1 2">
    <name type="scientific">Sulfurimicrobium lacus</name>
    <dbReference type="NCBI Taxonomy" id="2715678"/>
    <lineage>
        <taxon>Bacteria</taxon>
        <taxon>Pseudomonadati</taxon>
        <taxon>Pseudomonadota</taxon>
        <taxon>Betaproteobacteria</taxon>
        <taxon>Nitrosomonadales</taxon>
        <taxon>Sulfuricellaceae</taxon>
        <taxon>Sulfurimicrobium</taxon>
    </lineage>
</organism>
<dbReference type="EMBL" id="AP022853">
    <property type="protein sequence ID" value="BCB27092.1"/>
    <property type="molecule type" value="Genomic_DNA"/>
</dbReference>
<dbReference type="AlphaFoldDB" id="A0A6F8VDQ9"/>
<gene>
    <name evidence="1" type="ORF">SKTS_19780</name>
</gene>